<comment type="caution">
    <text evidence="2">The sequence shown here is derived from an EMBL/GenBank/DDBJ whole genome shotgun (WGS) entry which is preliminary data.</text>
</comment>
<dbReference type="OrthoDB" id="6975080at2"/>
<sequence>MRTRFVFLAMAAGMISLVSMGWLSSTLNASPLDQDDVVPLVEQGQVLPLEQILQRHQSRLKGRLIDLELEHEHGRLVYELEIIDDQGVVREYLIDAKTNEWLGEEH</sequence>
<evidence type="ECO:0000313" key="3">
    <source>
        <dbReference type="Proteomes" id="UP000253769"/>
    </source>
</evidence>
<dbReference type="Pfam" id="PF03413">
    <property type="entry name" value="PepSY"/>
    <property type="match status" value="1"/>
</dbReference>
<dbReference type="InterPro" id="IPR025711">
    <property type="entry name" value="PepSY"/>
</dbReference>
<gene>
    <name evidence="2" type="ORF">DV711_10835</name>
</gene>
<name>A0A369WIY5_9GAMM</name>
<dbReference type="Gene3D" id="3.10.450.40">
    <property type="match status" value="1"/>
</dbReference>
<accession>A0A369WIY5</accession>
<keyword evidence="3" id="KW-1185">Reference proteome</keyword>
<dbReference type="Proteomes" id="UP000253769">
    <property type="component" value="Unassembled WGS sequence"/>
</dbReference>
<dbReference type="AlphaFoldDB" id="A0A369WIY5"/>
<reference evidence="2 3" key="1">
    <citation type="submission" date="2018-07" db="EMBL/GenBank/DDBJ databases">
        <title>Motiliproteus coralliicola sp. nov., a bacterium isolated from Coral.</title>
        <authorList>
            <person name="Wang G."/>
        </authorList>
    </citation>
    <scope>NUCLEOTIDE SEQUENCE [LARGE SCALE GENOMIC DNA]</scope>
    <source>
        <strain evidence="2 3">C34</strain>
    </source>
</reference>
<proteinExistence type="predicted"/>
<evidence type="ECO:0000259" key="1">
    <source>
        <dbReference type="Pfam" id="PF03413"/>
    </source>
</evidence>
<dbReference type="EMBL" id="QQOH01000003">
    <property type="protein sequence ID" value="RDE19385.1"/>
    <property type="molecule type" value="Genomic_DNA"/>
</dbReference>
<protein>
    <submittedName>
        <fullName evidence="2">Peptidase M4</fullName>
    </submittedName>
</protein>
<evidence type="ECO:0000313" key="2">
    <source>
        <dbReference type="EMBL" id="RDE19385.1"/>
    </source>
</evidence>
<organism evidence="2 3">
    <name type="scientific">Motiliproteus coralliicola</name>
    <dbReference type="NCBI Taxonomy" id="2283196"/>
    <lineage>
        <taxon>Bacteria</taxon>
        <taxon>Pseudomonadati</taxon>
        <taxon>Pseudomonadota</taxon>
        <taxon>Gammaproteobacteria</taxon>
        <taxon>Oceanospirillales</taxon>
        <taxon>Oceanospirillaceae</taxon>
        <taxon>Motiliproteus</taxon>
    </lineage>
</organism>
<feature type="domain" description="PepSY" evidence="1">
    <location>
        <begin position="47"/>
        <end position="98"/>
    </location>
</feature>